<name>A0AA35CL84_9FIRM</name>
<organism evidence="1 2">
    <name type="scientific">Caldinitratiruptor microaerophilus</name>
    <dbReference type="NCBI Taxonomy" id="671077"/>
    <lineage>
        <taxon>Bacteria</taxon>
        <taxon>Bacillati</taxon>
        <taxon>Bacillota</taxon>
        <taxon>Clostridia</taxon>
        <taxon>Eubacteriales</taxon>
        <taxon>Symbiobacteriaceae</taxon>
        <taxon>Caldinitratiruptor</taxon>
    </lineage>
</organism>
<accession>A0AA35CL84</accession>
<dbReference type="KEGG" id="cmic:caldi_06520"/>
<keyword evidence="2" id="KW-1185">Reference proteome</keyword>
<dbReference type="EMBL" id="AP025628">
    <property type="protein sequence ID" value="BDG59562.1"/>
    <property type="molecule type" value="Genomic_DNA"/>
</dbReference>
<evidence type="ECO:0000313" key="1">
    <source>
        <dbReference type="EMBL" id="BDG59562.1"/>
    </source>
</evidence>
<reference evidence="1" key="1">
    <citation type="submission" date="2022-03" db="EMBL/GenBank/DDBJ databases">
        <title>Complete genome sequence of Caldinitratiruptor microaerophilus.</title>
        <authorList>
            <person name="Mukaiyama R."/>
            <person name="Nishiyama T."/>
            <person name="Ueda K."/>
        </authorList>
    </citation>
    <scope>NUCLEOTIDE SEQUENCE</scope>
    <source>
        <strain evidence="1">JCM 16183</strain>
    </source>
</reference>
<protein>
    <submittedName>
        <fullName evidence="1">Uncharacterized protein</fullName>
    </submittedName>
</protein>
<gene>
    <name evidence="1" type="ORF">caldi_06520</name>
</gene>
<dbReference type="Proteomes" id="UP001163687">
    <property type="component" value="Chromosome"/>
</dbReference>
<proteinExistence type="predicted"/>
<evidence type="ECO:0000313" key="2">
    <source>
        <dbReference type="Proteomes" id="UP001163687"/>
    </source>
</evidence>
<sequence length="55" mass="5792">MPGLLRTLSTRAPHLLALPLTAPGRRWPALGSLRKVLAGLADPALLEALRELGGI</sequence>
<dbReference type="RefSeq" id="WP_264843682.1">
    <property type="nucleotide sequence ID" value="NZ_AP025628.1"/>
</dbReference>
<dbReference type="AlphaFoldDB" id="A0AA35CL84"/>